<evidence type="ECO:0000256" key="5">
    <source>
        <dbReference type="ARBA" id="ARBA00022989"/>
    </source>
</evidence>
<evidence type="ECO:0000256" key="1">
    <source>
        <dbReference type="ARBA" id="ARBA00004141"/>
    </source>
</evidence>
<protein>
    <submittedName>
        <fullName evidence="9">SLC13 family permease</fullName>
    </submittedName>
</protein>
<name>A0A8J6NIJ0_9CHLR</name>
<dbReference type="SUPFAM" id="SSF116726">
    <property type="entry name" value="TrkA C-terminal domain-like"/>
    <property type="match status" value="2"/>
</dbReference>
<dbReference type="PANTHER" id="PTHR43652">
    <property type="entry name" value="BASIC AMINO ACID ANTIPORTER YFCC-RELATED"/>
    <property type="match status" value="1"/>
</dbReference>
<dbReference type="CDD" id="cd01115">
    <property type="entry name" value="SLC13_permease"/>
    <property type="match status" value="1"/>
</dbReference>
<feature type="transmembrane region" description="Helical" evidence="7">
    <location>
        <begin position="572"/>
        <end position="595"/>
    </location>
</feature>
<dbReference type="Proteomes" id="UP000614469">
    <property type="component" value="Unassembled WGS sequence"/>
</dbReference>
<dbReference type="InterPro" id="IPR006037">
    <property type="entry name" value="RCK_C"/>
</dbReference>
<feature type="transmembrane region" description="Helical" evidence="7">
    <location>
        <begin position="173"/>
        <end position="195"/>
    </location>
</feature>
<evidence type="ECO:0000313" key="10">
    <source>
        <dbReference type="Proteomes" id="UP000614469"/>
    </source>
</evidence>
<feature type="transmembrane region" description="Helical" evidence="7">
    <location>
        <begin position="509"/>
        <end position="527"/>
    </location>
</feature>
<sequence>MTSEIALTLAIIAGALIVFGTEKLRVDVVALLVLITLGLTGLVGPKEVFAGFSNSAVITVWAVYIVSGGLFKTGVADILGKFILRLSGNSEIRLITVIMLTCGLMSAFMNNVGATAMLLPAVVSVAKQTKIPVSKLLIPLSFSSLLGGTITLIGTPANILATSILAEKGLPTFGFFDFMPIGVVVLATGVLYMIVIGRHVLPVRQPPGDAQVKGELRKYIGEVRVLPDGKLAGCTLLESKLGADFDLTVIAMVRGSKTITKLERDTLIQPDDILLIEGSTENLLRARKELGLEIANINKEHAELDKLSEIEIGIVEATLAPRSSVENRSLRSLNLRERYGFTALAIRRQGKIITERLSDLDLKFGDDLILQGPRRRASALQSKNDFLVLEPLNIPEDRRRKMPIAVGLMLLVIGLVLFAGIDISLAMVMGAVGMVISRCLSMDEAYASIDWRTVFLVAGMLPLGAAMETTGTAQYIADLMLNTIGSMGPLAALAGIYLLAALITQPMSNAAAIVLVVPIALDTAMSLGVNHLTFTLAVVIGAATSFLTPVGHKANVLVFGPGGYKFFDYARVGALLTLFLFIVTMISLPIFFPLFP</sequence>
<organism evidence="9 10">
    <name type="scientific">Candidatus Desulfolinea nitratireducens</name>
    <dbReference type="NCBI Taxonomy" id="2841698"/>
    <lineage>
        <taxon>Bacteria</taxon>
        <taxon>Bacillati</taxon>
        <taxon>Chloroflexota</taxon>
        <taxon>Anaerolineae</taxon>
        <taxon>Anaerolineales</taxon>
        <taxon>Anaerolineales incertae sedis</taxon>
        <taxon>Candidatus Desulfolinea</taxon>
    </lineage>
</organism>
<keyword evidence="5 7" id="KW-1133">Transmembrane helix</keyword>
<dbReference type="Pfam" id="PF02080">
    <property type="entry name" value="TrkA_C"/>
    <property type="match status" value="2"/>
</dbReference>
<comment type="caution">
    <text evidence="9">The sequence shown here is derived from an EMBL/GenBank/DDBJ whole genome shotgun (WGS) entry which is preliminary data.</text>
</comment>
<feature type="transmembrane region" description="Helical" evidence="7">
    <location>
        <begin position="136"/>
        <end position="161"/>
    </location>
</feature>
<dbReference type="PROSITE" id="PS51202">
    <property type="entry name" value="RCK_C"/>
    <property type="match status" value="2"/>
</dbReference>
<evidence type="ECO:0000313" key="9">
    <source>
        <dbReference type="EMBL" id="MBC8334850.1"/>
    </source>
</evidence>
<dbReference type="EMBL" id="JACNJN010000082">
    <property type="protein sequence ID" value="MBC8334850.1"/>
    <property type="molecule type" value="Genomic_DNA"/>
</dbReference>
<dbReference type="AlphaFoldDB" id="A0A8J6NIJ0"/>
<dbReference type="InterPro" id="IPR051679">
    <property type="entry name" value="DASS-Related_Transporters"/>
</dbReference>
<feature type="transmembrane region" description="Helical" evidence="7">
    <location>
        <begin position="56"/>
        <end position="75"/>
    </location>
</feature>
<comment type="subcellular location">
    <subcellularLocation>
        <location evidence="1">Membrane</location>
        <topology evidence="1">Multi-pass membrane protein</topology>
    </subcellularLocation>
</comment>
<feature type="transmembrane region" description="Helical" evidence="7">
    <location>
        <begin position="408"/>
        <end position="437"/>
    </location>
</feature>
<reference evidence="9 10" key="1">
    <citation type="submission" date="2020-08" db="EMBL/GenBank/DDBJ databases">
        <title>Bridging the membrane lipid divide: bacteria of the FCB group superphylum have the potential to synthesize archaeal ether lipids.</title>
        <authorList>
            <person name="Villanueva L."/>
            <person name="Von Meijenfeldt F.A.B."/>
            <person name="Westbye A.B."/>
            <person name="Yadav S."/>
            <person name="Hopmans E.C."/>
            <person name="Dutilh B.E."/>
            <person name="Sinninghe Damste J.S."/>
        </authorList>
    </citation>
    <scope>NUCLEOTIDE SEQUENCE [LARGE SCALE GENOMIC DNA]</scope>
    <source>
        <strain evidence="9">NIOZ-UU36</strain>
    </source>
</reference>
<evidence type="ECO:0000256" key="7">
    <source>
        <dbReference type="SAM" id="Phobius"/>
    </source>
</evidence>
<feature type="transmembrane region" description="Helical" evidence="7">
    <location>
        <begin position="479"/>
        <end position="503"/>
    </location>
</feature>
<dbReference type="InterPro" id="IPR004680">
    <property type="entry name" value="Cit_transptr-like_dom"/>
</dbReference>
<feature type="transmembrane region" description="Helical" evidence="7">
    <location>
        <begin position="30"/>
        <end position="49"/>
    </location>
</feature>
<feature type="domain" description="RCK C-terminal" evidence="8">
    <location>
        <begin position="302"/>
        <end position="386"/>
    </location>
</feature>
<feature type="transmembrane region" description="Helical" evidence="7">
    <location>
        <begin position="95"/>
        <end position="124"/>
    </location>
</feature>
<dbReference type="GO" id="GO:0006813">
    <property type="term" value="P:potassium ion transport"/>
    <property type="evidence" value="ECO:0007669"/>
    <property type="project" value="InterPro"/>
</dbReference>
<evidence type="ECO:0000259" key="8">
    <source>
        <dbReference type="PROSITE" id="PS51202"/>
    </source>
</evidence>
<keyword evidence="2" id="KW-0813">Transport</keyword>
<dbReference type="Pfam" id="PF03600">
    <property type="entry name" value="CitMHS"/>
    <property type="match status" value="1"/>
</dbReference>
<dbReference type="Gene3D" id="3.30.70.1450">
    <property type="entry name" value="Regulator of K+ conductance, C-terminal domain"/>
    <property type="match status" value="2"/>
</dbReference>
<accession>A0A8J6NIJ0</accession>
<dbReference type="GO" id="GO:0005886">
    <property type="term" value="C:plasma membrane"/>
    <property type="evidence" value="ECO:0007669"/>
    <property type="project" value="TreeGrafter"/>
</dbReference>
<evidence type="ECO:0000256" key="4">
    <source>
        <dbReference type="ARBA" id="ARBA00022737"/>
    </source>
</evidence>
<proteinExistence type="predicted"/>
<evidence type="ECO:0000256" key="3">
    <source>
        <dbReference type="ARBA" id="ARBA00022692"/>
    </source>
</evidence>
<dbReference type="PANTHER" id="PTHR43652:SF2">
    <property type="entry name" value="BASIC AMINO ACID ANTIPORTER YFCC-RELATED"/>
    <property type="match status" value="1"/>
</dbReference>
<keyword evidence="6 7" id="KW-0472">Membrane</keyword>
<dbReference type="GO" id="GO:0008324">
    <property type="term" value="F:monoatomic cation transmembrane transporter activity"/>
    <property type="evidence" value="ECO:0007669"/>
    <property type="project" value="InterPro"/>
</dbReference>
<evidence type="ECO:0000256" key="2">
    <source>
        <dbReference type="ARBA" id="ARBA00022448"/>
    </source>
</evidence>
<keyword evidence="3 7" id="KW-0812">Transmembrane</keyword>
<feature type="domain" description="RCK C-terminal" evidence="8">
    <location>
        <begin position="208"/>
        <end position="293"/>
    </location>
</feature>
<feature type="transmembrane region" description="Helical" evidence="7">
    <location>
        <begin position="534"/>
        <end position="552"/>
    </location>
</feature>
<keyword evidence="4" id="KW-0677">Repeat</keyword>
<feature type="transmembrane region" description="Helical" evidence="7">
    <location>
        <begin position="449"/>
        <end position="467"/>
    </location>
</feature>
<dbReference type="InterPro" id="IPR036721">
    <property type="entry name" value="RCK_C_sf"/>
</dbReference>
<evidence type="ECO:0000256" key="6">
    <source>
        <dbReference type="ARBA" id="ARBA00023136"/>
    </source>
</evidence>
<gene>
    <name evidence="9" type="ORF">H8E29_06270</name>
</gene>